<protein>
    <submittedName>
        <fullName evidence="1">Uncharacterized protein</fullName>
    </submittedName>
</protein>
<comment type="caution">
    <text evidence="1">The sequence shown here is derived from an EMBL/GenBank/DDBJ whole genome shotgun (WGS) entry which is preliminary data.</text>
</comment>
<evidence type="ECO:0000313" key="2">
    <source>
        <dbReference type="Proteomes" id="UP000309997"/>
    </source>
</evidence>
<proteinExistence type="predicted"/>
<keyword evidence="2" id="KW-1185">Reference proteome</keyword>
<dbReference type="EMBL" id="RCHU02000012">
    <property type="protein sequence ID" value="KAL3575403.1"/>
    <property type="molecule type" value="Genomic_DNA"/>
</dbReference>
<gene>
    <name evidence="1" type="ORF">D5086_023504</name>
</gene>
<reference evidence="1 2" key="1">
    <citation type="journal article" date="2024" name="Plant Biotechnol. J.">
        <title>Genome and CRISPR/Cas9 system of a widespread forest tree (Populus alba) in the world.</title>
        <authorList>
            <person name="Liu Y.J."/>
            <person name="Jiang P.F."/>
            <person name="Han X.M."/>
            <person name="Li X.Y."/>
            <person name="Wang H.M."/>
            <person name="Wang Y.J."/>
            <person name="Wang X.X."/>
            <person name="Zeng Q.Y."/>
        </authorList>
    </citation>
    <scope>NUCLEOTIDE SEQUENCE [LARGE SCALE GENOMIC DNA]</scope>
    <source>
        <strain evidence="2">cv. PAL-ZL1</strain>
    </source>
</reference>
<sequence length="702" mass="79240">MAAAALTNQTSLSSPLLFNNPHPNPNYSKSHLSILSKPSRPSFSLLATSHSSPAIFLPFLEHEKQEVEHLSTTQTQQDGDGDDDDANEEDKDGVEEEEEEEEDPVDPILRFFKSQTSTTQDPPRQGKFSLKKNRRSSWRLAPQFDSDTLNEESRQIATSNSVSRLPDGVVGEILKLARELPKNMTLGEILGGYEGRVSAKESVEILGLMGEEGLLMGCLYFYEWMGLQEPSLVTARACTILFPILGRAGMGDKLVILLRNLPQQKEFLDVHVYNSAISGLLCCRRYNDAYEVYEAMEAYNVSPDHVTCCIMITVMRKKGCTAKEAWEFFERMTRKGVKWSPEVLGALIKSFCDEGLKKEALIIQTEMERRGISSNAIIYNTLMDSYSKSNQIEEAEGLYSEMQAKGLKPTSATFNILMDAYSRRMQPDIVEKLLLEMQDAGLAPNAKSYTCLISAYGRQKKMSDMAADAFLRMKKAGIKPTSYSYTALIHAYSVSGWHEKAYITFENMQREGIKPSIETYTTLLDAFRRAGDTKTLMDIWKLMMREKVEGTRVTFNILLDGRAFFYHKMMVKSGKVPDAKSYQKLRAILDVKAAIKNRRDKSAILGIINSQMGMLKVKKKRKKDEFWKNKKRHVGQKRGVEPSSSILIRSSSCPSSLAIDLGSLEESISLRQGEEKRPPRDRWSAFTPPRLPRGCFGWSFAM</sequence>
<accession>A0ACC4BBS7</accession>
<name>A0ACC4BBS7_POPAL</name>
<organism evidence="1 2">
    <name type="scientific">Populus alba</name>
    <name type="common">White poplar</name>
    <dbReference type="NCBI Taxonomy" id="43335"/>
    <lineage>
        <taxon>Eukaryota</taxon>
        <taxon>Viridiplantae</taxon>
        <taxon>Streptophyta</taxon>
        <taxon>Embryophyta</taxon>
        <taxon>Tracheophyta</taxon>
        <taxon>Spermatophyta</taxon>
        <taxon>Magnoliopsida</taxon>
        <taxon>eudicotyledons</taxon>
        <taxon>Gunneridae</taxon>
        <taxon>Pentapetalae</taxon>
        <taxon>rosids</taxon>
        <taxon>fabids</taxon>
        <taxon>Malpighiales</taxon>
        <taxon>Salicaceae</taxon>
        <taxon>Saliceae</taxon>
        <taxon>Populus</taxon>
    </lineage>
</organism>
<evidence type="ECO:0000313" key="1">
    <source>
        <dbReference type="EMBL" id="KAL3575403.1"/>
    </source>
</evidence>
<dbReference type="Proteomes" id="UP000309997">
    <property type="component" value="Unassembled WGS sequence"/>
</dbReference>